<gene>
    <name evidence="4" type="primary">LOC110725561</name>
</gene>
<feature type="region of interest" description="Disordered" evidence="2">
    <location>
        <begin position="1"/>
        <end position="48"/>
    </location>
</feature>
<keyword evidence="1" id="KW-0862">Zinc</keyword>
<dbReference type="InterPro" id="IPR001841">
    <property type="entry name" value="Znf_RING"/>
</dbReference>
<dbReference type="Proteomes" id="UP000596660">
    <property type="component" value="Unplaced"/>
</dbReference>
<organism evidence="4 5">
    <name type="scientific">Chenopodium quinoa</name>
    <name type="common">Quinoa</name>
    <dbReference type="NCBI Taxonomy" id="63459"/>
    <lineage>
        <taxon>Eukaryota</taxon>
        <taxon>Viridiplantae</taxon>
        <taxon>Streptophyta</taxon>
        <taxon>Embryophyta</taxon>
        <taxon>Tracheophyta</taxon>
        <taxon>Spermatophyta</taxon>
        <taxon>Magnoliopsida</taxon>
        <taxon>eudicotyledons</taxon>
        <taxon>Gunneridae</taxon>
        <taxon>Pentapetalae</taxon>
        <taxon>Caryophyllales</taxon>
        <taxon>Chenopodiaceae</taxon>
        <taxon>Chenopodioideae</taxon>
        <taxon>Atripliceae</taxon>
        <taxon>Chenopodium</taxon>
    </lineage>
</organism>
<evidence type="ECO:0000313" key="5">
    <source>
        <dbReference type="Proteomes" id="UP000596660"/>
    </source>
</evidence>
<dbReference type="PANTHER" id="PTHR31150">
    <property type="entry name" value="EXPRESSED PROTEIN"/>
    <property type="match status" value="1"/>
</dbReference>
<dbReference type="InterPro" id="IPR013083">
    <property type="entry name" value="Znf_RING/FYVE/PHD"/>
</dbReference>
<keyword evidence="5" id="KW-1185">Reference proteome</keyword>
<evidence type="ECO:0000256" key="2">
    <source>
        <dbReference type="SAM" id="MobiDB-lite"/>
    </source>
</evidence>
<keyword evidence="1" id="KW-0863">Zinc-finger</keyword>
<evidence type="ECO:0000313" key="4">
    <source>
        <dbReference type="EnsemblPlants" id="AUR62013281-RA:cds"/>
    </source>
</evidence>
<dbReference type="GO" id="GO:0008270">
    <property type="term" value="F:zinc ion binding"/>
    <property type="evidence" value="ECO:0007669"/>
    <property type="project" value="UniProtKB-KW"/>
</dbReference>
<keyword evidence="1" id="KW-0479">Metal-binding</keyword>
<dbReference type="OMA" id="PICRGIN"/>
<dbReference type="Gramene" id="AUR62013281-RA">
    <property type="protein sequence ID" value="AUR62013281-RA:cds"/>
    <property type="gene ID" value="AUR62013281"/>
</dbReference>
<dbReference type="Gene3D" id="3.30.40.10">
    <property type="entry name" value="Zinc/RING finger domain, C3HC4 (zinc finger)"/>
    <property type="match status" value="1"/>
</dbReference>
<evidence type="ECO:0000259" key="3">
    <source>
        <dbReference type="PROSITE" id="PS50089"/>
    </source>
</evidence>
<dbReference type="GeneID" id="110725561"/>
<feature type="domain" description="RING-type" evidence="3">
    <location>
        <begin position="172"/>
        <end position="229"/>
    </location>
</feature>
<dbReference type="SMART" id="SM00184">
    <property type="entry name" value="RING"/>
    <property type="match status" value="1"/>
</dbReference>
<dbReference type="AlphaFoldDB" id="A0A803LH34"/>
<feature type="compositionally biased region" description="Polar residues" evidence="2">
    <location>
        <begin position="93"/>
        <end position="104"/>
    </location>
</feature>
<name>A0A803LH34_CHEQI</name>
<protein>
    <recommendedName>
        <fullName evidence="3">RING-type domain-containing protein</fullName>
    </recommendedName>
</protein>
<sequence length="238" mass="26669">MGKRKRTGSSAALYHHPSPSDSMPCSSGRDLTLGENASDPENSGMFKPHSSVKEIMDSHGKQPISQLALGQHHHHHNLSRSMLLKRSRHHFGNQYSRRNSSNFHKPSASYGKSSPFHDERSCFKLGSKYNSDFGHHADFTEFRERAFWRPERIRSSSSVIHALSSDGVKKACGLCQKSFRRKPHQFGTTASEELSIVAILVCGHIFHADCLEQRTCLEDKRDPPCPICSGFVPKAEVT</sequence>
<accession>A0A803LH34</accession>
<dbReference type="PANTHER" id="PTHR31150:SF6">
    <property type="entry name" value="ZINC ION BINDING PROTEIN"/>
    <property type="match status" value="1"/>
</dbReference>
<dbReference type="EnsemblPlants" id="AUR62013281-RA">
    <property type="protein sequence ID" value="AUR62013281-RA:cds"/>
    <property type="gene ID" value="AUR62013281"/>
</dbReference>
<proteinExistence type="predicted"/>
<dbReference type="SUPFAM" id="SSF57850">
    <property type="entry name" value="RING/U-box"/>
    <property type="match status" value="1"/>
</dbReference>
<dbReference type="RefSeq" id="XP_021760705.1">
    <property type="nucleotide sequence ID" value="XM_021905013.1"/>
</dbReference>
<evidence type="ECO:0000256" key="1">
    <source>
        <dbReference type="PROSITE-ProRule" id="PRU00175"/>
    </source>
</evidence>
<dbReference type="PROSITE" id="PS50089">
    <property type="entry name" value="ZF_RING_2"/>
    <property type="match status" value="1"/>
</dbReference>
<feature type="region of interest" description="Disordered" evidence="2">
    <location>
        <begin position="93"/>
        <end position="114"/>
    </location>
</feature>
<reference evidence="4" key="2">
    <citation type="submission" date="2021-03" db="UniProtKB">
        <authorList>
            <consortium name="EnsemblPlants"/>
        </authorList>
    </citation>
    <scope>IDENTIFICATION</scope>
</reference>
<reference evidence="4" key="1">
    <citation type="journal article" date="2017" name="Nature">
        <title>The genome of Chenopodium quinoa.</title>
        <authorList>
            <person name="Jarvis D.E."/>
            <person name="Ho Y.S."/>
            <person name="Lightfoot D.J."/>
            <person name="Schmoeckel S.M."/>
            <person name="Li B."/>
            <person name="Borm T.J.A."/>
            <person name="Ohyanagi H."/>
            <person name="Mineta K."/>
            <person name="Michell C.T."/>
            <person name="Saber N."/>
            <person name="Kharbatia N.M."/>
            <person name="Rupper R.R."/>
            <person name="Sharp A.R."/>
            <person name="Dally N."/>
            <person name="Boughton B.A."/>
            <person name="Woo Y.H."/>
            <person name="Gao G."/>
            <person name="Schijlen E.G.W.M."/>
            <person name="Guo X."/>
            <person name="Momin A.A."/>
            <person name="Negrao S."/>
            <person name="Al-Babili S."/>
            <person name="Gehring C."/>
            <person name="Roessner U."/>
            <person name="Jung C."/>
            <person name="Murphy K."/>
            <person name="Arold S.T."/>
            <person name="Gojobori T."/>
            <person name="van der Linden C.G."/>
            <person name="van Loo E.N."/>
            <person name="Jellen E.N."/>
            <person name="Maughan P.J."/>
            <person name="Tester M."/>
        </authorList>
    </citation>
    <scope>NUCLEOTIDE SEQUENCE [LARGE SCALE GENOMIC DNA]</scope>
    <source>
        <strain evidence="4">cv. PI 614886</strain>
    </source>
</reference>